<dbReference type="RefSeq" id="WP_183368609.1">
    <property type="nucleotide sequence ID" value="NZ_JBHLUV010000016.1"/>
</dbReference>
<sequence length="219" mass="24503">MSLRCSYFSGIFANEPMGSYTFIAAAMELEATCYHEASHAVAEYVFGYGLQSIRVDTVYSKDADGNQMVTFGGEVRRRSRGNGHVSISYGYRPSVFMMGCIAAAGPAGERRYRHEKQIPMRMLGATEGDHQTIDAIAKSLERRGRCRQAFQRHVWSQAQKLVACNDVWIAVSEVAGELYYNGNVTDDQDAERVSQFITPADVYRICRQNGLKRGMLRVA</sequence>
<evidence type="ECO:0000313" key="1">
    <source>
        <dbReference type="EMBL" id="MBB4067431.1"/>
    </source>
</evidence>
<proteinExistence type="predicted"/>
<comment type="caution">
    <text evidence="1">The sequence shown here is derived from an EMBL/GenBank/DDBJ whole genome shotgun (WGS) entry which is preliminary data.</text>
</comment>
<name>A0A7W6JBI4_9HYPH</name>
<dbReference type="Proteomes" id="UP000528286">
    <property type="component" value="Unassembled WGS sequence"/>
</dbReference>
<dbReference type="EMBL" id="JACIEZ010000029">
    <property type="protein sequence ID" value="MBB4067431.1"/>
    <property type="molecule type" value="Genomic_DNA"/>
</dbReference>
<accession>A0A7W6JBI4</accession>
<gene>
    <name evidence="1" type="ORF">GGR23_004671</name>
</gene>
<organism evidence="1 2">
    <name type="scientific">Gellertiella hungarica</name>
    <dbReference type="NCBI Taxonomy" id="1572859"/>
    <lineage>
        <taxon>Bacteria</taxon>
        <taxon>Pseudomonadati</taxon>
        <taxon>Pseudomonadota</taxon>
        <taxon>Alphaproteobacteria</taxon>
        <taxon>Hyphomicrobiales</taxon>
        <taxon>Rhizobiaceae</taxon>
        <taxon>Gellertiella</taxon>
    </lineage>
</organism>
<protein>
    <submittedName>
        <fullName evidence="1">Uncharacterized protein</fullName>
    </submittedName>
</protein>
<keyword evidence="2" id="KW-1185">Reference proteome</keyword>
<dbReference type="AlphaFoldDB" id="A0A7W6JBI4"/>
<reference evidence="1 2" key="1">
    <citation type="submission" date="2020-08" db="EMBL/GenBank/DDBJ databases">
        <title>Genomic Encyclopedia of Type Strains, Phase IV (KMG-IV): sequencing the most valuable type-strain genomes for metagenomic binning, comparative biology and taxonomic classification.</title>
        <authorList>
            <person name="Goeker M."/>
        </authorList>
    </citation>
    <scope>NUCLEOTIDE SEQUENCE [LARGE SCALE GENOMIC DNA]</scope>
    <source>
        <strain evidence="1 2">DSM 29853</strain>
    </source>
</reference>
<evidence type="ECO:0000313" key="2">
    <source>
        <dbReference type="Proteomes" id="UP000528286"/>
    </source>
</evidence>